<feature type="region of interest" description="Disordered" evidence="2">
    <location>
        <begin position="506"/>
        <end position="525"/>
    </location>
</feature>
<dbReference type="Pfam" id="PF25800">
    <property type="entry name" value="FimV_N"/>
    <property type="match status" value="1"/>
</dbReference>
<reference evidence="7" key="1">
    <citation type="journal article" date="2019" name="Int. J. Syst. Evol. Microbiol.">
        <title>The Global Catalogue of Microorganisms (GCM) 10K type strain sequencing project: providing services to taxonomists for standard genome sequencing and annotation.</title>
        <authorList>
            <consortium name="The Broad Institute Genomics Platform"/>
            <consortium name="The Broad Institute Genome Sequencing Center for Infectious Disease"/>
            <person name="Wu L."/>
            <person name="Ma J."/>
        </authorList>
    </citation>
    <scope>NUCLEOTIDE SEQUENCE [LARGE SCALE GENOMIC DNA]</scope>
    <source>
        <strain evidence="7">CCUG 49679</strain>
    </source>
</reference>
<evidence type="ECO:0000313" key="6">
    <source>
        <dbReference type="EMBL" id="MFC4417785.1"/>
    </source>
</evidence>
<keyword evidence="3" id="KW-0812">Transmembrane</keyword>
<feature type="signal peptide" evidence="4">
    <location>
        <begin position="1"/>
        <end position="20"/>
    </location>
</feature>
<feature type="transmembrane region" description="Helical" evidence="3">
    <location>
        <begin position="285"/>
        <end position="306"/>
    </location>
</feature>
<feature type="domain" description="FimV N-terminal" evidence="5">
    <location>
        <begin position="22"/>
        <end position="127"/>
    </location>
</feature>
<dbReference type="EMBL" id="JBHSEO010000058">
    <property type="protein sequence ID" value="MFC4417785.1"/>
    <property type="molecule type" value="Genomic_DNA"/>
</dbReference>
<comment type="caution">
    <text evidence="6">The sequence shown here is derived from an EMBL/GenBank/DDBJ whole genome shotgun (WGS) entry which is preliminary data.</text>
</comment>
<dbReference type="RefSeq" id="WP_246939433.1">
    <property type="nucleotide sequence ID" value="NZ_JAKGAK010000001.1"/>
</dbReference>
<feature type="region of interest" description="Disordered" evidence="2">
    <location>
        <begin position="453"/>
        <end position="501"/>
    </location>
</feature>
<proteinExistence type="predicted"/>
<feature type="compositionally biased region" description="Polar residues" evidence="2">
    <location>
        <begin position="268"/>
        <end position="283"/>
    </location>
</feature>
<feature type="coiled-coil region" evidence="1">
    <location>
        <begin position="198"/>
        <end position="225"/>
    </location>
</feature>
<dbReference type="InterPro" id="IPR057840">
    <property type="entry name" value="FimV_N"/>
</dbReference>
<gene>
    <name evidence="6" type="ORF">ACFO0E_15420</name>
</gene>
<name>A0ABV8XFY8_9GAMM</name>
<accession>A0ABV8XFY8</accession>
<organism evidence="6 7">
    <name type="scientific">Chromohalobacter beijerinckii</name>
    <dbReference type="NCBI Taxonomy" id="86179"/>
    <lineage>
        <taxon>Bacteria</taxon>
        <taxon>Pseudomonadati</taxon>
        <taxon>Pseudomonadota</taxon>
        <taxon>Gammaproteobacteria</taxon>
        <taxon>Oceanospirillales</taxon>
        <taxon>Halomonadaceae</taxon>
        <taxon>Chromohalobacter</taxon>
    </lineage>
</organism>
<keyword evidence="3" id="KW-0472">Membrane</keyword>
<dbReference type="Proteomes" id="UP001596015">
    <property type="component" value="Unassembled WGS sequence"/>
</dbReference>
<feature type="chain" id="PRO_5045298594" evidence="4">
    <location>
        <begin position="21"/>
        <end position="598"/>
    </location>
</feature>
<sequence>MLRKIALTLCLVVMSPVALGVSVGAPQVTSYLNQPLRAELTLSGVGDIDPQRLKVRLADEAAFEAAGLGTTALEMPLNVGLSSDATPPRVTISSQAPVGRAYLELLLEVSWPQGRIQQPVTLLLDPPGYVLASAPGASQAVQGTSARQATSSTTATSQPQPESPQGVVGEARESGASRSASGTTSSRQHAGGADSQRAAELEAALQALQVRMAYVERERDALAERLEALSPLPPVDVTGVAALLTQAASDTPSASPGEQAASPHDEISPSTPTTAASREGSSSSWLGPLQVVLLVVLAVLLALWGWQRWRAGREATYQDVAARLGATQPTAKARPILSDDDVPETATIDEADIYIAYGRYTQAREWLQARLAVHENAELRLKLLSVLGELGEFAALEQEAERFASSVSDETHREAEALVTHYRQVVTTQAASAPHESVASSPEVDSLFEGASMPADNAKSETPNDEVHSEAVTPAARPDEEAAPLEFEPPEVPGAPTRLDYQMPEMEPSTEADPYAESGEASQDVARWEVEEVAFEPSHLDNGRAAEAPVDALEKARGLLAAEGDTTQAKALLQVAARAEDDSVAREAKALMREYDSV</sequence>
<evidence type="ECO:0000259" key="5">
    <source>
        <dbReference type="Pfam" id="PF25800"/>
    </source>
</evidence>
<feature type="region of interest" description="Disordered" evidence="2">
    <location>
        <begin position="136"/>
        <end position="198"/>
    </location>
</feature>
<evidence type="ECO:0000313" key="7">
    <source>
        <dbReference type="Proteomes" id="UP001596015"/>
    </source>
</evidence>
<feature type="compositionally biased region" description="Low complexity" evidence="2">
    <location>
        <begin position="142"/>
        <end position="165"/>
    </location>
</feature>
<protein>
    <submittedName>
        <fullName evidence="6">FimV family protein</fullName>
    </submittedName>
</protein>
<evidence type="ECO:0000256" key="3">
    <source>
        <dbReference type="SAM" id="Phobius"/>
    </source>
</evidence>
<feature type="region of interest" description="Disordered" evidence="2">
    <location>
        <begin position="248"/>
        <end position="283"/>
    </location>
</feature>
<keyword evidence="4" id="KW-0732">Signal</keyword>
<keyword evidence="3" id="KW-1133">Transmembrane helix</keyword>
<evidence type="ECO:0000256" key="1">
    <source>
        <dbReference type="SAM" id="Coils"/>
    </source>
</evidence>
<keyword evidence="7" id="KW-1185">Reference proteome</keyword>
<evidence type="ECO:0000256" key="2">
    <source>
        <dbReference type="SAM" id="MobiDB-lite"/>
    </source>
</evidence>
<keyword evidence="1" id="KW-0175">Coiled coil</keyword>
<evidence type="ECO:0000256" key="4">
    <source>
        <dbReference type="SAM" id="SignalP"/>
    </source>
</evidence>
<feature type="compositionally biased region" description="Low complexity" evidence="2">
    <location>
        <begin position="176"/>
        <end position="187"/>
    </location>
</feature>